<dbReference type="InterPro" id="IPR032774">
    <property type="entry name" value="WG_beta_rep"/>
</dbReference>
<sequence>MTFQSYAQSSKESTQRNNEYQDSFSRIGKSSKYGFVNNLGDTVIPIGKYKFLNPLDDEGMILATNYKDKQGFIDINENIIIPFNYEDLGVFSHNLTFAEKNGTFGYLNRKGKTIIDFQFSEAKYFYNPGLAIVKKESGWGLIDTLGNFKVDCIYDDIDYSRENQIAIVKKHNKWAFYFSDTETLTDFEFDEIIESSGRIPEKGHYSTIKELYFNRNIALVKKGNQFALIDKNLQQIVKYGTYDIINPMNCYGYSIVIKGNKYGIIDSLGNIKIPIEYDLISTKPARSYGNNFTTFLIKKNGKYQILNNQAELEIKKEFVKVDILSDNYYLAYSNDSIFLIDDDSKIVSNKYTGYYDFDEGFIVRLGNKMGTIDYKGNTILPFIYDSIFHPHLEDFLYAKKDGRFGVIDYDGKVVIPFEYEFITRVWYDDYEEYEDNLIVQKDKKLGTINMKNEINIPLIYDGICSWIEYSPDEHYVKKDNKYGMVKPNGEIMIPCLYDYIHYYNSQTILIERDNKFGVLNRENKEIVPCDYEKLIVDIDYWGFDENHKDKLVLLKDDVWYYLDLNGKLIAKNVAEDEILEKYPNAKKEIKYSLDNQLIMVE</sequence>
<dbReference type="PANTHER" id="PTHR37841:SF1">
    <property type="entry name" value="DUF3298 DOMAIN-CONTAINING PROTEIN"/>
    <property type="match status" value="1"/>
</dbReference>
<keyword evidence="3" id="KW-1185">Reference proteome</keyword>
<accession>A0A2T0WLT6</accession>
<dbReference type="Proteomes" id="UP000252733">
    <property type="component" value="Unassembled WGS sequence"/>
</dbReference>
<evidence type="ECO:0000256" key="1">
    <source>
        <dbReference type="SAM" id="MobiDB-lite"/>
    </source>
</evidence>
<dbReference type="Pfam" id="PF14903">
    <property type="entry name" value="WG_beta_rep"/>
    <property type="match status" value="8"/>
</dbReference>
<dbReference type="AlphaFoldDB" id="A0A2T0WLT6"/>
<organism evidence="2 3">
    <name type="scientific">Marinilabilia salmonicolor</name>
    <dbReference type="NCBI Taxonomy" id="989"/>
    <lineage>
        <taxon>Bacteria</taxon>
        <taxon>Pseudomonadati</taxon>
        <taxon>Bacteroidota</taxon>
        <taxon>Bacteroidia</taxon>
        <taxon>Marinilabiliales</taxon>
        <taxon>Marinilabiliaceae</taxon>
        <taxon>Marinilabilia</taxon>
    </lineage>
</organism>
<proteinExistence type="predicted"/>
<dbReference type="EMBL" id="QPIZ01000044">
    <property type="protein sequence ID" value="RCW24979.1"/>
    <property type="molecule type" value="Genomic_DNA"/>
</dbReference>
<protein>
    <submittedName>
        <fullName evidence="2">WG repeat protein</fullName>
    </submittedName>
</protein>
<evidence type="ECO:0000313" key="2">
    <source>
        <dbReference type="EMBL" id="RCW24979.1"/>
    </source>
</evidence>
<reference evidence="2 3" key="1">
    <citation type="submission" date="2018-07" db="EMBL/GenBank/DDBJ databases">
        <title>Freshwater and sediment microbial communities from various areas in North America, analyzing microbe dynamics in response to fracking.</title>
        <authorList>
            <person name="Lamendella R."/>
        </authorList>
    </citation>
    <scope>NUCLEOTIDE SEQUENCE [LARGE SCALE GENOMIC DNA]</scope>
    <source>
        <strain evidence="2 3">160A</strain>
    </source>
</reference>
<evidence type="ECO:0000313" key="3">
    <source>
        <dbReference type="Proteomes" id="UP000252733"/>
    </source>
</evidence>
<feature type="region of interest" description="Disordered" evidence="1">
    <location>
        <begin position="1"/>
        <end position="21"/>
    </location>
</feature>
<gene>
    <name evidence="2" type="ORF">DFO77_1442</name>
</gene>
<name>A0A2T0WLT6_9BACT</name>
<comment type="caution">
    <text evidence="2">The sequence shown here is derived from an EMBL/GenBank/DDBJ whole genome shotgun (WGS) entry which is preliminary data.</text>
</comment>
<dbReference type="PANTHER" id="PTHR37841">
    <property type="entry name" value="GLR2918 PROTEIN"/>
    <property type="match status" value="1"/>
</dbReference>